<sequence>MAKTFFQLKIFGKGSIHSKYQKPMHLTLKCLWGITPPLMGEINPNTNQTCTTNFDSQCTTSCFSLQRHDTTMQFSEYVRIKTCCTYLKISFKNNAFYLVTTNV</sequence>
<accession>A0A8D8QV11</accession>
<evidence type="ECO:0000313" key="1">
    <source>
        <dbReference type="EMBL" id="CAG6638874.1"/>
    </source>
</evidence>
<dbReference type="AlphaFoldDB" id="A0A8D8QV11"/>
<name>A0A8D8QV11_9HEMI</name>
<organism evidence="1">
    <name type="scientific">Cacopsylla melanoneura</name>
    <dbReference type="NCBI Taxonomy" id="428564"/>
    <lineage>
        <taxon>Eukaryota</taxon>
        <taxon>Metazoa</taxon>
        <taxon>Ecdysozoa</taxon>
        <taxon>Arthropoda</taxon>
        <taxon>Hexapoda</taxon>
        <taxon>Insecta</taxon>
        <taxon>Pterygota</taxon>
        <taxon>Neoptera</taxon>
        <taxon>Paraneoptera</taxon>
        <taxon>Hemiptera</taxon>
        <taxon>Sternorrhyncha</taxon>
        <taxon>Psylloidea</taxon>
        <taxon>Psyllidae</taxon>
        <taxon>Psyllinae</taxon>
        <taxon>Cacopsylla</taxon>
    </lineage>
</organism>
<protein>
    <submittedName>
        <fullName evidence="1">Uncharacterized protein</fullName>
    </submittedName>
</protein>
<proteinExistence type="predicted"/>
<dbReference type="EMBL" id="HBUF01104453">
    <property type="protein sequence ID" value="CAG6638874.1"/>
    <property type="molecule type" value="Transcribed_RNA"/>
</dbReference>
<reference evidence="1" key="1">
    <citation type="submission" date="2021-05" db="EMBL/GenBank/DDBJ databases">
        <authorList>
            <person name="Alioto T."/>
            <person name="Alioto T."/>
            <person name="Gomez Garrido J."/>
        </authorList>
    </citation>
    <scope>NUCLEOTIDE SEQUENCE</scope>
</reference>